<reference evidence="1" key="1">
    <citation type="submission" date="2014-11" db="EMBL/GenBank/DDBJ databases">
        <authorList>
            <person name="Amaro Gonzalez C."/>
        </authorList>
    </citation>
    <scope>NUCLEOTIDE SEQUENCE</scope>
</reference>
<accession>A0A0E9XVU1</accession>
<dbReference type="AlphaFoldDB" id="A0A0E9XVU1"/>
<dbReference type="EMBL" id="GBXM01002597">
    <property type="protein sequence ID" value="JAI05981.1"/>
    <property type="molecule type" value="Transcribed_RNA"/>
</dbReference>
<sequence>MPNIQGIILNMGAVCSNIINVHV</sequence>
<reference evidence="1" key="2">
    <citation type="journal article" date="2015" name="Fish Shellfish Immunol.">
        <title>Early steps in the European eel (Anguilla anguilla)-Vibrio vulnificus interaction in the gills: Role of the RtxA13 toxin.</title>
        <authorList>
            <person name="Callol A."/>
            <person name="Pajuelo D."/>
            <person name="Ebbesson L."/>
            <person name="Teles M."/>
            <person name="MacKenzie S."/>
            <person name="Amaro C."/>
        </authorList>
    </citation>
    <scope>NUCLEOTIDE SEQUENCE</scope>
</reference>
<organism evidence="1">
    <name type="scientific">Anguilla anguilla</name>
    <name type="common">European freshwater eel</name>
    <name type="synonym">Muraena anguilla</name>
    <dbReference type="NCBI Taxonomy" id="7936"/>
    <lineage>
        <taxon>Eukaryota</taxon>
        <taxon>Metazoa</taxon>
        <taxon>Chordata</taxon>
        <taxon>Craniata</taxon>
        <taxon>Vertebrata</taxon>
        <taxon>Euteleostomi</taxon>
        <taxon>Actinopterygii</taxon>
        <taxon>Neopterygii</taxon>
        <taxon>Teleostei</taxon>
        <taxon>Anguilliformes</taxon>
        <taxon>Anguillidae</taxon>
        <taxon>Anguilla</taxon>
    </lineage>
</organism>
<name>A0A0E9XVU1_ANGAN</name>
<evidence type="ECO:0000313" key="1">
    <source>
        <dbReference type="EMBL" id="JAI05981.1"/>
    </source>
</evidence>
<proteinExistence type="predicted"/>
<protein>
    <submittedName>
        <fullName evidence="1">Uncharacterized protein</fullName>
    </submittedName>
</protein>